<protein>
    <submittedName>
        <fullName evidence="5">Uncharacterized protein</fullName>
    </submittedName>
</protein>
<proteinExistence type="predicted"/>
<name>A0A1Y4STQ5_9FIRM</name>
<dbReference type="OrthoDB" id="9800626at2"/>
<dbReference type="InterPro" id="IPR025711">
    <property type="entry name" value="PepSY"/>
</dbReference>
<dbReference type="EMBL" id="NFLJ01000033">
    <property type="protein sequence ID" value="OUQ33305.1"/>
    <property type="molecule type" value="Genomic_DNA"/>
</dbReference>
<dbReference type="PROSITE" id="PS51257">
    <property type="entry name" value="PROKAR_LIPOPROTEIN"/>
    <property type="match status" value="1"/>
</dbReference>
<dbReference type="Pfam" id="PF23750">
    <property type="entry name" value="RsgI_M"/>
    <property type="match status" value="1"/>
</dbReference>
<comment type="caution">
    <text evidence="5">The sequence shown here is derived from an EMBL/GenBank/DDBJ whole genome shotgun (WGS) entry which is preliminary data.</text>
</comment>
<evidence type="ECO:0000259" key="4">
    <source>
        <dbReference type="Pfam" id="PF23750"/>
    </source>
</evidence>
<evidence type="ECO:0000256" key="1">
    <source>
        <dbReference type="SAM" id="MobiDB-lite"/>
    </source>
</evidence>
<feature type="chain" id="PRO_5038728586" evidence="2">
    <location>
        <begin position="25"/>
        <end position="377"/>
    </location>
</feature>
<reference evidence="5 6" key="1">
    <citation type="journal article" date="2018" name="BMC Genomics">
        <title>Whole genome sequencing and function prediction of 133 gut anaerobes isolated from chicken caecum in pure cultures.</title>
        <authorList>
            <person name="Medvecky M."/>
            <person name="Cejkova D."/>
            <person name="Polansky O."/>
            <person name="Karasova D."/>
            <person name="Kubasova T."/>
            <person name="Cizek A."/>
            <person name="Rychlik I."/>
        </authorList>
    </citation>
    <scope>NUCLEOTIDE SEQUENCE [LARGE SCALE GENOMIC DNA]</scope>
    <source>
        <strain evidence="5 6">An13</strain>
    </source>
</reference>
<evidence type="ECO:0000259" key="3">
    <source>
        <dbReference type="Pfam" id="PF03413"/>
    </source>
</evidence>
<feature type="compositionally biased region" description="Low complexity" evidence="1">
    <location>
        <begin position="293"/>
        <end position="355"/>
    </location>
</feature>
<evidence type="ECO:0000313" key="6">
    <source>
        <dbReference type="Proteomes" id="UP000195305"/>
    </source>
</evidence>
<dbReference type="Proteomes" id="UP000195305">
    <property type="component" value="Unassembled WGS sequence"/>
</dbReference>
<dbReference type="Pfam" id="PF03413">
    <property type="entry name" value="PepSY"/>
    <property type="match status" value="1"/>
</dbReference>
<accession>A0A1Y4STQ5</accession>
<feature type="signal peptide" evidence="2">
    <location>
        <begin position="1"/>
        <end position="24"/>
    </location>
</feature>
<dbReference type="AlphaFoldDB" id="A0A1Y4STQ5"/>
<dbReference type="RefSeq" id="WP_087359111.1">
    <property type="nucleotide sequence ID" value="NZ_NFLJ01000033.1"/>
</dbReference>
<evidence type="ECO:0000256" key="2">
    <source>
        <dbReference type="SAM" id="SignalP"/>
    </source>
</evidence>
<sequence length="377" mass="42213">MNKMKMIKLLGVSTLMLSVMTGCGSGSRTQDYTSLVTLDINPSIQLQLDEKDKVIDAIAVNDDAKKVLEDMDLKQADANVAMNAVLGSLVKNGYLNANQNTVLLSVENDDDKARVALEDELSQYIYTTLKSYSIEGAIYSQDIDIDDDIESLMNKYSISYGKANLIEDIIDENDDEKKTYKVEDLVKLNAQDLILIYQSLNKDDAQKDTHKMVGSVSTKQYISQDEALNVALKNASLTKDKIKNLEIDYDLENGALTYDIEFTYNQNEYEYEVSATKGIVEREVEPKVTTKPSTNTSTNTNQSSNTNYDNTNYDNTNYQSTSKPSTSKPATTQPSSSGQTTNKNTNYDNTNYDNTNYDDQEQSNYGNQSNYDDDDDD</sequence>
<dbReference type="Gene3D" id="3.10.450.40">
    <property type="match status" value="1"/>
</dbReference>
<organism evidence="5 6">
    <name type="scientific">Massilimicrobiota timonensis</name>
    <dbReference type="NCBI Taxonomy" id="1776392"/>
    <lineage>
        <taxon>Bacteria</taxon>
        <taxon>Bacillati</taxon>
        <taxon>Bacillota</taxon>
        <taxon>Erysipelotrichia</taxon>
        <taxon>Erysipelotrichales</taxon>
        <taxon>Erysipelotrichaceae</taxon>
        <taxon>Massilimicrobiota</taxon>
    </lineage>
</organism>
<gene>
    <name evidence="5" type="ORF">B5E75_10795</name>
</gene>
<feature type="domain" description="Anti-sigma factor RsgI-like middle" evidence="4">
    <location>
        <begin position="34"/>
        <end position="167"/>
    </location>
</feature>
<dbReference type="InterPro" id="IPR055431">
    <property type="entry name" value="RsgI_M"/>
</dbReference>
<keyword evidence="6" id="KW-1185">Reference proteome</keyword>
<feature type="region of interest" description="Disordered" evidence="1">
    <location>
        <begin position="284"/>
        <end position="377"/>
    </location>
</feature>
<keyword evidence="2" id="KW-0732">Signal</keyword>
<evidence type="ECO:0000313" key="5">
    <source>
        <dbReference type="EMBL" id="OUQ33305.1"/>
    </source>
</evidence>
<feature type="domain" description="PepSY" evidence="3">
    <location>
        <begin position="222"/>
        <end position="278"/>
    </location>
</feature>